<feature type="region of interest" description="Disordered" evidence="5">
    <location>
        <begin position="240"/>
        <end position="279"/>
    </location>
</feature>
<accession>A0A8E2EB98</accession>
<evidence type="ECO:0000256" key="3">
    <source>
        <dbReference type="ARBA" id="ARBA00022490"/>
    </source>
</evidence>
<dbReference type="InterPro" id="IPR039924">
    <property type="entry name" value="ICln/Lot5/Saf5"/>
</dbReference>
<comment type="subcellular location">
    <subcellularLocation>
        <location evidence="2">Cytoplasm</location>
    </subcellularLocation>
    <subcellularLocation>
        <location evidence="1">Nucleus</location>
    </subcellularLocation>
</comment>
<gene>
    <name evidence="6" type="ORF">K432DRAFT_382062</name>
</gene>
<feature type="region of interest" description="Disordered" evidence="5">
    <location>
        <begin position="1"/>
        <end position="26"/>
    </location>
</feature>
<dbReference type="OrthoDB" id="19714at2759"/>
<dbReference type="GO" id="GO:0000387">
    <property type="term" value="P:spliceosomal snRNP assembly"/>
    <property type="evidence" value="ECO:0007669"/>
    <property type="project" value="TreeGrafter"/>
</dbReference>
<dbReference type="AlphaFoldDB" id="A0A8E2EB98"/>
<organism evidence="6 7">
    <name type="scientific">Lepidopterella palustris CBS 459.81</name>
    <dbReference type="NCBI Taxonomy" id="1314670"/>
    <lineage>
        <taxon>Eukaryota</taxon>
        <taxon>Fungi</taxon>
        <taxon>Dikarya</taxon>
        <taxon>Ascomycota</taxon>
        <taxon>Pezizomycotina</taxon>
        <taxon>Dothideomycetes</taxon>
        <taxon>Pleosporomycetidae</taxon>
        <taxon>Mytilinidiales</taxon>
        <taxon>Argynnaceae</taxon>
        <taxon>Lepidopterella</taxon>
    </lineage>
</organism>
<evidence type="ECO:0000256" key="5">
    <source>
        <dbReference type="SAM" id="MobiDB-lite"/>
    </source>
</evidence>
<dbReference type="Proteomes" id="UP000250266">
    <property type="component" value="Unassembled WGS sequence"/>
</dbReference>
<keyword evidence="3" id="KW-0963">Cytoplasm</keyword>
<dbReference type="PANTHER" id="PTHR21399">
    <property type="entry name" value="CHLORIDE CONDUCTANCE REGULATORY PROTEIN ICLN"/>
    <property type="match status" value="1"/>
</dbReference>
<name>A0A8E2EB98_9PEZI</name>
<evidence type="ECO:0000313" key="6">
    <source>
        <dbReference type="EMBL" id="OCK80604.1"/>
    </source>
</evidence>
<dbReference type="GO" id="GO:0005681">
    <property type="term" value="C:spliceosomal complex"/>
    <property type="evidence" value="ECO:0007669"/>
    <property type="project" value="TreeGrafter"/>
</dbReference>
<dbReference type="Pfam" id="PF03517">
    <property type="entry name" value="Voldacs"/>
    <property type="match status" value="1"/>
</dbReference>
<proteinExistence type="predicted"/>
<dbReference type="PANTHER" id="PTHR21399:SF0">
    <property type="entry name" value="METHYLOSOME SUBUNIT PICLN"/>
    <property type="match status" value="1"/>
</dbReference>
<protein>
    <recommendedName>
        <fullName evidence="8">Benzoylformate decarboxylase</fullName>
    </recommendedName>
</protein>
<evidence type="ECO:0000313" key="7">
    <source>
        <dbReference type="Proteomes" id="UP000250266"/>
    </source>
</evidence>
<keyword evidence="7" id="KW-1185">Reference proteome</keyword>
<evidence type="ECO:0008006" key="8">
    <source>
        <dbReference type="Google" id="ProtNLM"/>
    </source>
</evidence>
<dbReference type="GO" id="GO:0005829">
    <property type="term" value="C:cytosol"/>
    <property type="evidence" value="ECO:0007669"/>
    <property type="project" value="TreeGrafter"/>
</dbReference>
<evidence type="ECO:0000256" key="4">
    <source>
        <dbReference type="ARBA" id="ARBA00023242"/>
    </source>
</evidence>
<feature type="region of interest" description="Disordered" evidence="5">
    <location>
        <begin position="196"/>
        <end position="215"/>
    </location>
</feature>
<keyword evidence="4" id="KW-0539">Nucleus</keyword>
<dbReference type="EMBL" id="KV744953">
    <property type="protein sequence ID" value="OCK80604.1"/>
    <property type="molecule type" value="Genomic_DNA"/>
</dbReference>
<dbReference type="Gene3D" id="2.30.29.30">
    <property type="entry name" value="Pleckstrin-homology domain (PH domain)/Phosphotyrosine-binding domain (PTB)"/>
    <property type="match status" value="1"/>
</dbReference>
<evidence type="ECO:0000256" key="2">
    <source>
        <dbReference type="ARBA" id="ARBA00004496"/>
    </source>
</evidence>
<sequence>MALEILSSPPDLESFTPLEEHQSQTPGTFFGGKPVLHYKHSNLTLSIPMEQLQTHPAIAKFKVTSSSHDGTVVDGPAQSAASALISNIEAWVTSERLILFQQQPSPSGVSIPYPTIALHATMRWKSTQSSPSDQGVEALYMELSMNDTERVNDDDDIEILEITVLPPNYESSPNAAATAPCIQELYSAMNVCSDLHPDPASPSSDVDEGEGAMPSAGGWITSENLGEYFDENGNFIGGGKLGAGAGTVRPREEDEDMDGRNGHENAEEAAEETKWRRTQ</sequence>
<dbReference type="GO" id="GO:0045292">
    <property type="term" value="P:mRNA cis splicing, via spliceosome"/>
    <property type="evidence" value="ECO:0007669"/>
    <property type="project" value="TreeGrafter"/>
</dbReference>
<reference evidence="6 7" key="1">
    <citation type="journal article" date="2016" name="Nat. Commun.">
        <title>Ectomycorrhizal ecology is imprinted in the genome of the dominant symbiotic fungus Cenococcum geophilum.</title>
        <authorList>
            <consortium name="DOE Joint Genome Institute"/>
            <person name="Peter M."/>
            <person name="Kohler A."/>
            <person name="Ohm R.A."/>
            <person name="Kuo A."/>
            <person name="Krutzmann J."/>
            <person name="Morin E."/>
            <person name="Arend M."/>
            <person name="Barry K.W."/>
            <person name="Binder M."/>
            <person name="Choi C."/>
            <person name="Clum A."/>
            <person name="Copeland A."/>
            <person name="Grisel N."/>
            <person name="Haridas S."/>
            <person name="Kipfer T."/>
            <person name="LaButti K."/>
            <person name="Lindquist E."/>
            <person name="Lipzen A."/>
            <person name="Maire R."/>
            <person name="Meier B."/>
            <person name="Mihaltcheva S."/>
            <person name="Molinier V."/>
            <person name="Murat C."/>
            <person name="Poggeler S."/>
            <person name="Quandt C.A."/>
            <person name="Sperisen C."/>
            <person name="Tritt A."/>
            <person name="Tisserant E."/>
            <person name="Crous P.W."/>
            <person name="Henrissat B."/>
            <person name="Nehls U."/>
            <person name="Egli S."/>
            <person name="Spatafora J.W."/>
            <person name="Grigoriev I.V."/>
            <person name="Martin F.M."/>
        </authorList>
    </citation>
    <scope>NUCLEOTIDE SEQUENCE [LARGE SCALE GENOMIC DNA]</scope>
    <source>
        <strain evidence="6 7">CBS 459.81</strain>
    </source>
</reference>
<dbReference type="GO" id="GO:0034715">
    <property type="term" value="C:pICln-Sm protein complex"/>
    <property type="evidence" value="ECO:0007669"/>
    <property type="project" value="TreeGrafter"/>
</dbReference>
<dbReference type="InterPro" id="IPR011993">
    <property type="entry name" value="PH-like_dom_sf"/>
</dbReference>
<evidence type="ECO:0000256" key="1">
    <source>
        <dbReference type="ARBA" id="ARBA00004123"/>
    </source>
</evidence>
<feature type="compositionally biased region" description="Basic and acidic residues" evidence="5">
    <location>
        <begin position="258"/>
        <end position="279"/>
    </location>
</feature>